<name>I3TEI9_THEC1</name>
<protein>
    <submittedName>
        <fullName evidence="1">Uncharacterized protein</fullName>
    </submittedName>
</protein>
<dbReference type="Proteomes" id="UP000005270">
    <property type="component" value="Chromosome"/>
</dbReference>
<dbReference type="HOGENOM" id="CLU_130780_0_0_2"/>
<dbReference type="KEGG" id="thg:TCELL_0753"/>
<keyword evidence="2" id="KW-1185">Reference proteome</keyword>
<sequence length="139" mass="15571">MSSKRKCVKWGSSGLLVKLADDALTIEGSFNVEVRPRGVVFEQAKSYRVASDERKKYIYVEHDELKPASAVNCSEELDLGKYVVSSVDLGFEEYVTVTTPGESLIDYLIITRRISCIVVSRKREPYVDLAQGTLAIYLV</sequence>
<proteinExistence type="predicted"/>
<dbReference type="EMBL" id="CP003531">
    <property type="protein sequence ID" value="AFK51177.1"/>
    <property type="molecule type" value="Genomic_DNA"/>
</dbReference>
<dbReference type="AlphaFoldDB" id="I3TEI9"/>
<dbReference type="GeneID" id="13013068"/>
<reference evidence="1 2" key="1">
    <citation type="journal article" date="2012" name="J. Bacteriol.">
        <title>Complete genome sequence of the hyperthermophilic cellulolytic Crenarchaeon 'Thermogladius cellulolyticus' 1633.</title>
        <authorList>
            <person name="Mardanov A.V."/>
            <person name="Kochetkova T.V."/>
            <person name="Beletsky A.V."/>
            <person name="Bonch-Osmolovskaya E.A."/>
            <person name="Ravin N.V."/>
            <person name="Skryabin K.G."/>
        </authorList>
    </citation>
    <scope>NUCLEOTIDE SEQUENCE [LARGE SCALE GENOMIC DNA]</scope>
    <source>
        <strain evidence="2">DSM 22663 / VKM B-2946 / 1633</strain>
    </source>
</reference>
<evidence type="ECO:0000313" key="2">
    <source>
        <dbReference type="Proteomes" id="UP000005270"/>
    </source>
</evidence>
<gene>
    <name evidence="1" type="ordered locus">TCELL_0753</name>
</gene>
<evidence type="ECO:0000313" key="1">
    <source>
        <dbReference type="EMBL" id="AFK51177.1"/>
    </source>
</evidence>
<dbReference type="InParanoid" id="I3TEI9"/>
<dbReference type="eggNOG" id="arCOG06084">
    <property type="taxonomic scope" value="Archaea"/>
</dbReference>
<organism evidence="1 2">
    <name type="scientific">Thermogladius calderae (strain DSM 22663 / VKM B-2946 / 1633)</name>
    <dbReference type="NCBI Taxonomy" id="1184251"/>
    <lineage>
        <taxon>Archaea</taxon>
        <taxon>Thermoproteota</taxon>
        <taxon>Thermoprotei</taxon>
        <taxon>Desulfurococcales</taxon>
        <taxon>Desulfurococcaceae</taxon>
        <taxon>Thermogladius</taxon>
    </lineage>
</organism>
<dbReference type="RefSeq" id="WP_014737427.1">
    <property type="nucleotide sequence ID" value="NC_017954.1"/>
</dbReference>
<accession>I3TEI9</accession>